<dbReference type="PANTHER" id="PTHR37534:SF46">
    <property type="entry name" value="ZN(II)2CYS6 TRANSCRIPTION FACTOR (EUROFUNG)"/>
    <property type="match status" value="1"/>
</dbReference>
<dbReference type="Pfam" id="PF11951">
    <property type="entry name" value="Fungal_trans_2"/>
    <property type="match status" value="1"/>
</dbReference>
<sequence>MSNEVLESVPDQDSSQALLEIERLECLATSNTAFSFFKGPFGISRFGTDPIADQSTHEASSCEDITINPIAHAIDTALEDLELLNSTDIFSDIIADIFEFPDQDHHQAYDLQFDDLIAPSAEELAIQIEPSPSFSDYCITTFGHESEAWTILSHYEDKIVPLISPLGFGQQASWLKLVMPCAVSTLGDLTSSLSVDHSRLALLNAVLSTSAFHLANHSILDIEYWTTKGESYLARAEWNFLKCLEASTIQACKTAKYKDILMTILSLSTAYMIKGNSEQRLSSLVQAEKFIFNNGFKKSTLSPKRRTLHHCYAYMRIMAETTSITDDLSANLASTSLNSDNEIIYSDFRICPNITFSDDILAMEKDPTIAQRDLHLAIPGRWSLTLFPEIYGIAESFLMLLSQVIRLANERDRSMRQESEHGMLNLRDFWVRAKALEKAIRILLMSCKTGSTDPSQDDGRIGIGNPRTQAMYTSLLIFFHRRIYDLNPALLQSEVTAVRGCLEEIQRNECGKSDNMATLIWPAFIAACEAVQVEAQRFFSSWFENCFTVTGLKNASVAKNIIGIIWAKRQETGLDGEICSWPDVLRATKLRLMCT</sequence>
<dbReference type="Proteomes" id="UP001215712">
    <property type="component" value="Unassembled WGS sequence"/>
</dbReference>
<dbReference type="EMBL" id="JAQJAN010000023">
    <property type="protein sequence ID" value="KAJ5703387.1"/>
    <property type="molecule type" value="Genomic_DNA"/>
</dbReference>
<dbReference type="AlphaFoldDB" id="A0AAD6MQC9"/>
<reference evidence="3" key="2">
    <citation type="submission" date="2023-01" db="EMBL/GenBank/DDBJ databases">
        <authorList>
            <person name="Petersen C."/>
        </authorList>
    </citation>
    <scope>NUCLEOTIDE SEQUENCE</scope>
    <source>
        <strain evidence="3">IBT 17514</strain>
    </source>
</reference>
<evidence type="ECO:0000256" key="2">
    <source>
        <dbReference type="ARBA" id="ARBA00023242"/>
    </source>
</evidence>
<reference evidence="3" key="1">
    <citation type="journal article" date="2023" name="IMA Fungus">
        <title>Comparative genomic study of the Penicillium genus elucidates a diverse pangenome and 15 lateral gene transfer events.</title>
        <authorList>
            <person name="Petersen C."/>
            <person name="Sorensen T."/>
            <person name="Nielsen M.R."/>
            <person name="Sondergaard T.E."/>
            <person name="Sorensen J.L."/>
            <person name="Fitzpatrick D.A."/>
            <person name="Frisvad J.C."/>
            <person name="Nielsen K.L."/>
        </authorList>
    </citation>
    <scope>NUCLEOTIDE SEQUENCE</scope>
    <source>
        <strain evidence="3">IBT 17514</strain>
    </source>
</reference>
<evidence type="ECO:0000313" key="3">
    <source>
        <dbReference type="EMBL" id="KAJ5703387.1"/>
    </source>
</evidence>
<accession>A0AAD6MQC9</accession>
<protein>
    <submittedName>
        <fullName evidence="3">Uncharacterized protein</fullName>
    </submittedName>
</protein>
<evidence type="ECO:0000256" key="1">
    <source>
        <dbReference type="ARBA" id="ARBA00004123"/>
    </source>
</evidence>
<dbReference type="GO" id="GO:0005634">
    <property type="term" value="C:nucleus"/>
    <property type="evidence" value="ECO:0007669"/>
    <property type="project" value="UniProtKB-SubCell"/>
</dbReference>
<dbReference type="PANTHER" id="PTHR37534">
    <property type="entry name" value="TRANSCRIPTIONAL ACTIVATOR PROTEIN UGA3"/>
    <property type="match status" value="1"/>
</dbReference>
<organism evidence="3 4">
    <name type="scientific">Penicillium malachiteum</name>
    <dbReference type="NCBI Taxonomy" id="1324776"/>
    <lineage>
        <taxon>Eukaryota</taxon>
        <taxon>Fungi</taxon>
        <taxon>Dikarya</taxon>
        <taxon>Ascomycota</taxon>
        <taxon>Pezizomycotina</taxon>
        <taxon>Eurotiomycetes</taxon>
        <taxon>Eurotiomycetidae</taxon>
        <taxon>Eurotiales</taxon>
        <taxon>Aspergillaceae</taxon>
        <taxon>Penicillium</taxon>
    </lineage>
</organism>
<proteinExistence type="predicted"/>
<evidence type="ECO:0000313" key="4">
    <source>
        <dbReference type="Proteomes" id="UP001215712"/>
    </source>
</evidence>
<gene>
    <name evidence="3" type="ORF">N7493_011776</name>
</gene>
<comment type="caution">
    <text evidence="3">The sequence shown here is derived from an EMBL/GenBank/DDBJ whole genome shotgun (WGS) entry which is preliminary data.</text>
</comment>
<dbReference type="InterPro" id="IPR021858">
    <property type="entry name" value="Fun_TF"/>
</dbReference>
<keyword evidence="4" id="KW-1185">Reference proteome</keyword>
<name>A0AAD6MQC9_9EURO</name>
<comment type="subcellular location">
    <subcellularLocation>
        <location evidence="1">Nucleus</location>
    </subcellularLocation>
</comment>
<keyword evidence="2" id="KW-0539">Nucleus</keyword>